<sequence length="131" mass="14762">MKLATSATEVDPGKNKEPESSSLSQNSISHSHRKAFCKWATTKGLVHRDAPQQPGTNYLDGKSHPFPLNPQFQPKPPISSETRVRVYDDWKSGLGIQQLSMKYSISLQRVEAILKLQQVSIRWTTESSRLN</sequence>
<proteinExistence type="predicted"/>
<dbReference type="Pfam" id="PF12298">
    <property type="entry name" value="Bot1p"/>
    <property type="match status" value="1"/>
</dbReference>
<dbReference type="EMBL" id="CAHR02000370">
    <property type="protein sequence ID" value="CCG84986.1"/>
    <property type="molecule type" value="Genomic_DNA"/>
</dbReference>
<dbReference type="OrthoDB" id="10052321at2759"/>
<reference evidence="2 3" key="1">
    <citation type="journal article" date="2013" name="MBio">
        <title>Genome sequencing of the plant pathogen Taphrina deformans, the causal agent of peach leaf curl.</title>
        <authorList>
            <person name="Cisse O.H."/>
            <person name="Almeida J.M.G.C.F."/>
            <person name="Fonseca A."/>
            <person name="Kumar A.A."/>
            <person name="Salojaervi J."/>
            <person name="Overmyer K."/>
            <person name="Hauser P.M."/>
            <person name="Pagni M."/>
        </authorList>
    </citation>
    <scope>NUCLEOTIDE SEQUENCE [LARGE SCALE GENOMIC DNA]</scope>
    <source>
        <strain evidence="3">PYCC 5710 / ATCC 11124 / CBS 356.35 / IMI 108563 / JCM 9778 / NBRC 8474</strain>
    </source>
</reference>
<evidence type="ECO:0000313" key="2">
    <source>
        <dbReference type="EMBL" id="CCG84986.1"/>
    </source>
</evidence>
<evidence type="ECO:0000256" key="1">
    <source>
        <dbReference type="SAM" id="MobiDB-lite"/>
    </source>
</evidence>
<dbReference type="GO" id="GO:0032543">
    <property type="term" value="P:mitochondrial translation"/>
    <property type="evidence" value="ECO:0007669"/>
    <property type="project" value="TreeGrafter"/>
</dbReference>
<dbReference type="eggNOG" id="ENOG502SGD4">
    <property type="taxonomic scope" value="Eukaryota"/>
</dbReference>
<dbReference type="InterPro" id="IPR021036">
    <property type="entry name" value="Ribosomal_mS45"/>
</dbReference>
<dbReference type="STRING" id="1097556.R4XGR3"/>
<dbReference type="Proteomes" id="UP000013776">
    <property type="component" value="Unassembled WGS sequence"/>
</dbReference>
<feature type="compositionally biased region" description="Low complexity" evidence="1">
    <location>
        <begin position="20"/>
        <end position="29"/>
    </location>
</feature>
<evidence type="ECO:0000313" key="3">
    <source>
        <dbReference type="Proteomes" id="UP000013776"/>
    </source>
</evidence>
<comment type="caution">
    <text evidence="2">The sequence shown here is derived from an EMBL/GenBank/DDBJ whole genome shotgun (WGS) entry which is preliminary data.</text>
</comment>
<dbReference type="GO" id="GO:0003735">
    <property type="term" value="F:structural constituent of ribosome"/>
    <property type="evidence" value="ECO:0007669"/>
    <property type="project" value="TreeGrafter"/>
</dbReference>
<dbReference type="PANTHER" id="PTHR28158:SF1">
    <property type="entry name" value="SMALL RIBOSOMAL SUBUNIT PROTEIN MS45"/>
    <property type="match status" value="1"/>
</dbReference>
<gene>
    <name evidence="2" type="ORF">TAPDE_005541</name>
</gene>
<feature type="region of interest" description="Disordered" evidence="1">
    <location>
        <begin position="48"/>
        <end position="78"/>
    </location>
</feature>
<protein>
    <submittedName>
        <fullName evidence="2">Uncharacterized protein</fullName>
    </submittedName>
</protein>
<dbReference type="GO" id="GO:0005763">
    <property type="term" value="C:mitochondrial small ribosomal subunit"/>
    <property type="evidence" value="ECO:0007669"/>
    <property type="project" value="TreeGrafter"/>
</dbReference>
<dbReference type="PANTHER" id="PTHR28158">
    <property type="entry name" value="37S RIBOSOMAL PROTEIN S35, MITOCHONDRIAL"/>
    <property type="match status" value="1"/>
</dbReference>
<accession>R4XGR3</accession>
<name>R4XGR3_TAPDE</name>
<dbReference type="VEuPathDB" id="FungiDB:TAPDE_005541"/>
<feature type="region of interest" description="Disordered" evidence="1">
    <location>
        <begin position="1"/>
        <end position="31"/>
    </location>
</feature>
<keyword evidence="3" id="KW-1185">Reference proteome</keyword>
<dbReference type="AlphaFoldDB" id="R4XGR3"/>
<organism evidence="2 3">
    <name type="scientific">Taphrina deformans (strain PYCC 5710 / ATCC 11124 / CBS 356.35 / IMI 108563 / JCM 9778 / NBRC 8474)</name>
    <name type="common">Peach leaf curl fungus</name>
    <name type="synonym">Lalaria deformans</name>
    <dbReference type="NCBI Taxonomy" id="1097556"/>
    <lineage>
        <taxon>Eukaryota</taxon>
        <taxon>Fungi</taxon>
        <taxon>Dikarya</taxon>
        <taxon>Ascomycota</taxon>
        <taxon>Taphrinomycotina</taxon>
        <taxon>Taphrinomycetes</taxon>
        <taxon>Taphrinales</taxon>
        <taxon>Taphrinaceae</taxon>
        <taxon>Taphrina</taxon>
    </lineage>
</organism>